<organism evidence="1 2">
    <name type="scientific">Fusobacterium vincentii ATCC 49256</name>
    <dbReference type="NCBI Taxonomy" id="209882"/>
    <lineage>
        <taxon>Bacteria</taxon>
        <taxon>Fusobacteriati</taxon>
        <taxon>Fusobacteriota</taxon>
        <taxon>Fusobacteriia</taxon>
        <taxon>Fusobacteriales</taxon>
        <taxon>Fusobacteriaceae</taxon>
        <taxon>Fusobacterium</taxon>
    </lineage>
</organism>
<reference evidence="1 2" key="1">
    <citation type="journal article" date="2003" name="Genome Res.">
        <title>Genome analysis of F. nucleatum sub spp vincentii and its comparison with the genome of F. nucleatum ATCC 25586.</title>
        <authorList>
            <person name="Kapatral V."/>
            <person name="Ivanova N."/>
            <person name="Anderson I."/>
            <person name="Reznik G."/>
            <person name="Bhattacharyya A."/>
            <person name="Gardner W.L."/>
            <person name="Mikhailova N."/>
            <person name="Lapidus A."/>
            <person name="Larsen N."/>
            <person name="D'Souza M."/>
            <person name="Walunas T."/>
            <person name="Haselkorn R."/>
            <person name="Overbeek R."/>
            <person name="Kyrpides N."/>
        </authorList>
    </citation>
    <scope>NUCLEOTIDE SEQUENCE [LARGE SCALE GENOMIC DNA]</scope>
    <source>
        <strain evidence="1 2">ATCC 49256</strain>
    </source>
</reference>
<protein>
    <submittedName>
        <fullName evidence="1">Uncharacterized protein</fullName>
    </submittedName>
</protein>
<evidence type="ECO:0000313" key="2">
    <source>
        <dbReference type="Proteomes" id="UP000006454"/>
    </source>
</evidence>
<comment type="caution">
    <text evidence="1">The sequence shown here is derived from an EMBL/GenBank/DDBJ whole genome shotgun (WGS) entry which is preliminary data.</text>
</comment>
<dbReference type="EMBL" id="AABF01000119">
    <property type="protein sequence ID" value="EAA23513.1"/>
    <property type="molecule type" value="Genomic_DNA"/>
</dbReference>
<name>Q7P4G0_FUSVC</name>
<accession>Q7P4G0</accession>
<proteinExistence type="predicted"/>
<sequence>MRDIFKTSWAKELTYNDYDNKMNFCSNVTKVYFKEMAPNVLSGDYDNKIE</sequence>
<gene>
    <name evidence="1" type="ORF">FNV0526</name>
</gene>
<evidence type="ECO:0000313" key="1">
    <source>
        <dbReference type="EMBL" id="EAA23513.1"/>
    </source>
</evidence>
<dbReference type="Proteomes" id="UP000006454">
    <property type="component" value="Unassembled WGS sequence"/>
</dbReference>
<dbReference type="AlphaFoldDB" id="Q7P4G0"/>